<dbReference type="InterPro" id="IPR051219">
    <property type="entry name" value="Heterochromatin_chromo-domain"/>
</dbReference>
<evidence type="ECO:0000256" key="2">
    <source>
        <dbReference type="ARBA" id="ARBA00023242"/>
    </source>
</evidence>
<accession>A0A8S1LS92</accession>
<evidence type="ECO:0000313" key="4">
    <source>
        <dbReference type="EMBL" id="CAD8071268.1"/>
    </source>
</evidence>
<dbReference type="Proteomes" id="UP000688137">
    <property type="component" value="Unassembled WGS sequence"/>
</dbReference>
<feature type="domain" description="Chromo" evidence="3">
    <location>
        <begin position="5"/>
        <end position="57"/>
    </location>
</feature>
<reference evidence="4" key="1">
    <citation type="submission" date="2021-01" db="EMBL/GenBank/DDBJ databases">
        <authorList>
            <consortium name="Genoscope - CEA"/>
            <person name="William W."/>
        </authorList>
    </citation>
    <scope>NUCLEOTIDE SEQUENCE</scope>
</reference>
<keyword evidence="5" id="KW-1185">Reference proteome</keyword>
<sequence length="192" mass="22898">MIGLFVVEAIVGMRKNLSKIEYQVKWLGYSKEENTWELQENLVQNCSDLINQYHQNEFFQKFKGLIANYSEIKGNLRTDKPFQIVREFETQFLIAYYPRKNQFVGSSLINKSEAPIDLLQEFYCKQEEDIGQQEYQNQQIGCILDYYEKQSYVVLLQSKERIFVDNQIIIDRQPEIMLDYLENMNWITGVDE</sequence>
<dbReference type="AlphaFoldDB" id="A0A8S1LS92"/>
<comment type="caution">
    <text evidence="4">The sequence shown here is derived from an EMBL/GenBank/DDBJ whole genome shotgun (WGS) entry which is preliminary data.</text>
</comment>
<dbReference type="InterPro" id="IPR000953">
    <property type="entry name" value="Chromo/chromo_shadow_dom"/>
</dbReference>
<gene>
    <name evidence="4" type="ORF">PPRIM_AZ9-3.1.T0470068</name>
</gene>
<name>A0A8S1LS92_PARPR</name>
<dbReference type="PROSITE" id="PS50013">
    <property type="entry name" value="CHROMO_2"/>
    <property type="match status" value="1"/>
</dbReference>
<organism evidence="4 5">
    <name type="scientific">Paramecium primaurelia</name>
    <dbReference type="NCBI Taxonomy" id="5886"/>
    <lineage>
        <taxon>Eukaryota</taxon>
        <taxon>Sar</taxon>
        <taxon>Alveolata</taxon>
        <taxon>Ciliophora</taxon>
        <taxon>Intramacronucleata</taxon>
        <taxon>Oligohymenophorea</taxon>
        <taxon>Peniculida</taxon>
        <taxon>Parameciidae</taxon>
        <taxon>Paramecium</taxon>
    </lineage>
</organism>
<dbReference type="SMART" id="SM00298">
    <property type="entry name" value="CHROMO"/>
    <property type="match status" value="1"/>
</dbReference>
<dbReference type="PANTHER" id="PTHR22812">
    <property type="entry name" value="CHROMOBOX PROTEIN"/>
    <property type="match status" value="1"/>
</dbReference>
<dbReference type="OMA" id="EFYCKQE"/>
<evidence type="ECO:0000313" key="5">
    <source>
        <dbReference type="Proteomes" id="UP000688137"/>
    </source>
</evidence>
<protein>
    <recommendedName>
        <fullName evidence="3">Chromo domain-containing protein</fullName>
    </recommendedName>
</protein>
<keyword evidence="2" id="KW-0539">Nucleus</keyword>
<evidence type="ECO:0000256" key="1">
    <source>
        <dbReference type="ARBA" id="ARBA00004123"/>
    </source>
</evidence>
<dbReference type="GO" id="GO:0005634">
    <property type="term" value="C:nucleus"/>
    <property type="evidence" value="ECO:0007669"/>
    <property type="project" value="UniProtKB-SubCell"/>
</dbReference>
<proteinExistence type="predicted"/>
<evidence type="ECO:0000259" key="3">
    <source>
        <dbReference type="PROSITE" id="PS50013"/>
    </source>
</evidence>
<comment type="subcellular location">
    <subcellularLocation>
        <location evidence="1">Nucleus</location>
    </subcellularLocation>
</comment>
<dbReference type="InterPro" id="IPR023780">
    <property type="entry name" value="Chromo_domain"/>
</dbReference>
<dbReference type="Pfam" id="PF00385">
    <property type="entry name" value="Chromo"/>
    <property type="match status" value="1"/>
</dbReference>
<dbReference type="CDD" id="cd00024">
    <property type="entry name" value="CD_CSD"/>
    <property type="match status" value="1"/>
</dbReference>
<dbReference type="EMBL" id="CAJJDM010000047">
    <property type="protein sequence ID" value="CAD8071268.1"/>
    <property type="molecule type" value="Genomic_DNA"/>
</dbReference>